<evidence type="ECO:0000313" key="3">
    <source>
        <dbReference type="EMBL" id="RZS62740.1"/>
    </source>
</evidence>
<dbReference type="Gene3D" id="1.40.20.10">
    <property type="entry name" value="CHAD domain"/>
    <property type="match status" value="1"/>
</dbReference>
<dbReference type="PROSITE" id="PS51708">
    <property type="entry name" value="CHAD"/>
    <property type="match status" value="1"/>
</dbReference>
<feature type="domain" description="CHAD" evidence="2">
    <location>
        <begin position="1"/>
        <end position="275"/>
    </location>
</feature>
<reference evidence="3 4" key="1">
    <citation type="submission" date="2019-02" db="EMBL/GenBank/DDBJ databases">
        <title>Sequencing the genomes of 1000 actinobacteria strains.</title>
        <authorList>
            <person name="Klenk H.-P."/>
        </authorList>
    </citation>
    <scope>NUCLEOTIDE SEQUENCE [LARGE SCALE GENOMIC DNA]</scope>
    <source>
        <strain evidence="3 4">DSM 16932</strain>
    </source>
</reference>
<keyword evidence="4" id="KW-1185">Reference proteome</keyword>
<feature type="compositionally biased region" description="Basic and acidic residues" evidence="1">
    <location>
        <begin position="145"/>
        <end position="154"/>
    </location>
</feature>
<name>A0A4V2EYE8_9MICO</name>
<accession>A0A4V2EYE8</accession>
<dbReference type="Proteomes" id="UP000293852">
    <property type="component" value="Unassembled WGS sequence"/>
</dbReference>
<evidence type="ECO:0000256" key="1">
    <source>
        <dbReference type="SAM" id="MobiDB-lite"/>
    </source>
</evidence>
<evidence type="ECO:0000313" key="4">
    <source>
        <dbReference type="Proteomes" id="UP000293852"/>
    </source>
</evidence>
<dbReference type="AlphaFoldDB" id="A0A4V2EYE8"/>
<protein>
    <submittedName>
        <fullName evidence="3">CHAD domain-containing protein</fullName>
    </submittedName>
</protein>
<feature type="compositionally biased region" description="Basic residues" evidence="1">
    <location>
        <begin position="155"/>
        <end position="169"/>
    </location>
</feature>
<dbReference type="RefSeq" id="WP_130416200.1">
    <property type="nucleotide sequence ID" value="NZ_SGWX01000001.1"/>
</dbReference>
<evidence type="ECO:0000259" key="2">
    <source>
        <dbReference type="PROSITE" id="PS51708"/>
    </source>
</evidence>
<dbReference type="EMBL" id="SGWX01000001">
    <property type="protein sequence ID" value="RZS62740.1"/>
    <property type="molecule type" value="Genomic_DNA"/>
</dbReference>
<proteinExistence type="predicted"/>
<dbReference type="PANTHER" id="PTHR39339">
    <property type="entry name" value="SLR1444 PROTEIN"/>
    <property type="match status" value="1"/>
</dbReference>
<organism evidence="3 4">
    <name type="scientific">Xylanimonas ulmi</name>
    <dbReference type="NCBI Taxonomy" id="228973"/>
    <lineage>
        <taxon>Bacteria</taxon>
        <taxon>Bacillati</taxon>
        <taxon>Actinomycetota</taxon>
        <taxon>Actinomycetes</taxon>
        <taxon>Micrococcales</taxon>
        <taxon>Promicromonosporaceae</taxon>
        <taxon>Xylanimonas</taxon>
    </lineage>
</organism>
<dbReference type="OrthoDB" id="9777271at2"/>
<feature type="region of interest" description="Disordered" evidence="1">
    <location>
        <begin position="145"/>
        <end position="170"/>
    </location>
</feature>
<gene>
    <name evidence="3" type="ORF">EV386_3087</name>
</gene>
<sequence length="275" mass="29529">MGTTAGALLTEHLRVQVAALATALDDVVADGPEGVHDARVAIRRLRAGLTEFPRMVDAAHARDLNERLRALGRALGEPRDLEVLLARLDTVDDAAVRRRAHAALGPRLTLARAAAVGRLATPEHARLRADLDELAARPPLTAKAREPWRAEAPRGARRAARRVTRRVRAATRAEPAALDDALHAVRRAARRARYAAEVVGRGKGGVARDAQEAARRFEHVQEVLGQQHDGVVLRRALAPLRADAVAAGEDPAPYDALAATELDRATLSLATVVLL</sequence>
<dbReference type="InterPro" id="IPR007899">
    <property type="entry name" value="CHAD_dom"/>
</dbReference>
<dbReference type="InterPro" id="IPR038186">
    <property type="entry name" value="CHAD_dom_sf"/>
</dbReference>
<dbReference type="PANTHER" id="PTHR39339:SF1">
    <property type="entry name" value="CHAD DOMAIN-CONTAINING PROTEIN"/>
    <property type="match status" value="1"/>
</dbReference>
<dbReference type="Pfam" id="PF05235">
    <property type="entry name" value="CHAD"/>
    <property type="match status" value="1"/>
</dbReference>
<comment type="caution">
    <text evidence="3">The sequence shown here is derived from an EMBL/GenBank/DDBJ whole genome shotgun (WGS) entry which is preliminary data.</text>
</comment>
<dbReference type="SMART" id="SM00880">
    <property type="entry name" value="CHAD"/>
    <property type="match status" value="1"/>
</dbReference>